<keyword evidence="2" id="KW-0472">Membrane</keyword>
<gene>
    <name evidence="3" type="ORF">GCM10023321_62320</name>
</gene>
<reference evidence="4" key="1">
    <citation type="journal article" date="2019" name="Int. J. Syst. Evol. Microbiol.">
        <title>The Global Catalogue of Microorganisms (GCM) 10K type strain sequencing project: providing services to taxonomists for standard genome sequencing and annotation.</title>
        <authorList>
            <consortium name="The Broad Institute Genomics Platform"/>
            <consortium name="The Broad Institute Genome Sequencing Center for Infectious Disease"/>
            <person name="Wu L."/>
            <person name="Ma J."/>
        </authorList>
    </citation>
    <scope>NUCLEOTIDE SEQUENCE [LARGE SCALE GENOMIC DNA]</scope>
    <source>
        <strain evidence="4">JCM 18303</strain>
    </source>
</reference>
<organism evidence="3 4">
    <name type="scientific">Pseudonocardia eucalypti</name>
    <dbReference type="NCBI Taxonomy" id="648755"/>
    <lineage>
        <taxon>Bacteria</taxon>
        <taxon>Bacillati</taxon>
        <taxon>Actinomycetota</taxon>
        <taxon>Actinomycetes</taxon>
        <taxon>Pseudonocardiales</taxon>
        <taxon>Pseudonocardiaceae</taxon>
        <taxon>Pseudonocardia</taxon>
    </lineage>
</organism>
<keyword evidence="2" id="KW-0812">Transmembrane</keyword>
<evidence type="ECO:0000256" key="1">
    <source>
        <dbReference type="SAM" id="MobiDB-lite"/>
    </source>
</evidence>
<feature type="transmembrane region" description="Helical" evidence="2">
    <location>
        <begin position="127"/>
        <end position="147"/>
    </location>
</feature>
<evidence type="ECO:0000313" key="4">
    <source>
        <dbReference type="Proteomes" id="UP001428817"/>
    </source>
</evidence>
<dbReference type="Proteomes" id="UP001428817">
    <property type="component" value="Unassembled WGS sequence"/>
</dbReference>
<name>A0ABP9QW78_9PSEU</name>
<dbReference type="Pfam" id="PF09534">
    <property type="entry name" value="Trp_oprn_chp"/>
    <property type="match status" value="1"/>
</dbReference>
<proteinExistence type="predicted"/>
<dbReference type="RefSeq" id="WP_185065405.1">
    <property type="nucleotide sequence ID" value="NZ_BAABJP010000039.1"/>
</dbReference>
<feature type="transmembrane region" description="Helical" evidence="2">
    <location>
        <begin position="71"/>
        <end position="92"/>
    </location>
</feature>
<evidence type="ECO:0000313" key="3">
    <source>
        <dbReference type="EMBL" id="GAA5168370.1"/>
    </source>
</evidence>
<comment type="caution">
    <text evidence="3">The sequence shown here is derived from an EMBL/GenBank/DDBJ whole genome shotgun (WGS) entry which is preliminary data.</text>
</comment>
<dbReference type="InterPro" id="IPR019051">
    <property type="entry name" value="Trp_biosyn_TM_oprn/chp"/>
</dbReference>
<feature type="compositionally biased region" description="Polar residues" evidence="1">
    <location>
        <begin position="185"/>
        <end position="201"/>
    </location>
</feature>
<dbReference type="EMBL" id="BAABJP010000039">
    <property type="protein sequence ID" value="GAA5168370.1"/>
    <property type="molecule type" value="Genomic_DNA"/>
</dbReference>
<sequence>MTPARRLGLTAAALGLGALGLWATGTLTWVRVAGRPAQVAADVRPELTPVALCVLASVAALVALGGWPRRVLGALLVVAGGWVVWLCADWLFGPPEFGWFAYAPLPTGPPAQPGQALGPPTVTAAPWLGAASGLLVAAAGVAVVWWASRMPRLGARYAAPGTAARVLDRDSAWWDAQDAGEDPTLNGSTGDPGQPPTNARG</sequence>
<feature type="region of interest" description="Disordered" evidence="1">
    <location>
        <begin position="174"/>
        <end position="201"/>
    </location>
</feature>
<evidence type="ECO:0000256" key="2">
    <source>
        <dbReference type="SAM" id="Phobius"/>
    </source>
</evidence>
<evidence type="ECO:0008006" key="5">
    <source>
        <dbReference type="Google" id="ProtNLM"/>
    </source>
</evidence>
<feature type="transmembrane region" description="Helical" evidence="2">
    <location>
        <begin position="47"/>
        <end position="64"/>
    </location>
</feature>
<protein>
    <recommendedName>
        <fullName evidence="5">Trp biosynthesis-associated membrane protein</fullName>
    </recommendedName>
</protein>
<keyword evidence="2" id="KW-1133">Transmembrane helix</keyword>
<keyword evidence="4" id="KW-1185">Reference proteome</keyword>
<accession>A0ABP9QW78</accession>